<dbReference type="InterPro" id="IPR012337">
    <property type="entry name" value="RNaseH-like_sf"/>
</dbReference>
<dbReference type="Pfam" id="PF00075">
    <property type="entry name" value="RNase_H"/>
    <property type="match status" value="1"/>
</dbReference>
<keyword evidence="3" id="KW-1185">Reference proteome</keyword>
<sequence length="218" mass="24444">MELLSGGGSFIKQQITDQHSVQRVALLKISKSYRTCQTNTLNVLWSLPPVHVVANALYITFQVWQKRNMNFDFIDVNHLDSFIKVNNININQRILEFSTLIESPDFEVYTDGSEIGDNVAAAVCIFKDNDLFESFQYKLASYNSVFQAELAAINFAACWALENGYKVNIFTDSLSSIEVLKKANSKSLFLNHIKSKMFQAIGSVGLSWVKAHSGISGN</sequence>
<dbReference type="Proteomes" id="UP000499080">
    <property type="component" value="Unassembled WGS sequence"/>
</dbReference>
<accession>A0A4Y2NEI1</accession>
<name>A0A4Y2NEI1_ARAVE</name>
<dbReference type="Gene3D" id="3.30.420.10">
    <property type="entry name" value="Ribonuclease H-like superfamily/Ribonuclease H"/>
    <property type="match status" value="1"/>
</dbReference>
<dbReference type="GO" id="GO:0004523">
    <property type="term" value="F:RNA-DNA hybrid ribonuclease activity"/>
    <property type="evidence" value="ECO:0007669"/>
    <property type="project" value="InterPro"/>
</dbReference>
<comment type="caution">
    <text evidence="2">The sequence shown here is derived from an EMBL/GenBank/DDBJ whole genome shotgun (WGS) entry which is preliminary data.</text>
</comment>
<dbReference type="InterPro" id="IPR036397">
    <property type="entry name" value="RNaseH_sf"/>
</dbReference>
<dbReference type="GO" id="GO:0003676">
    <property type="term" value="F:nucleic acid binding"/>
    <property type="evidence" value="ECO:0007669"/>
    <property type="project" value="InterPro"/>
</dbReference>
<proteinExistence type="predicted"/>
<dbReference type="SUPFAM" id="SSF53098">
    <property type="entry name" value="Ribonuclease H-like"/>
    <property type="match status" value="1"/>
</dbReference>
<evidence type="ECO:0000313" key="2">
    <source>
        <dbReference type="EMBL" id="GBN37731.1"/>
    </source>
</evidence>
<evidence type="ECO:0000313" key="3">
    <source>
        <dbReference type="Proteomes" id="UP000499080"/>
    </source>
</evidence>
<dbReference type="InterPro" id="IPR002156">
    <property type="entry name" value="RNaseH_domain"/>
</dbReference>
<reference evidence="2 3" key="1">
    <citation type="journal article" date="2019" name="Sci. Rep.">
        <title>Orb-weaving spider Araneus ventricosus genome elucidates the spidroin gene catalogue.</title>
        <authorList>
            <person name="Kono N."/>
            <person name="Nakamura H."/>
            <person name="Ohtoshi R."/>
            <person name="Moran D.A.P."/>
            <person name="Shinohara A."/>
            <person name="Yoshida Y."/>
            <person name="Fujiwara M."/>
            <person name="Mori M."/>
            <person name="Tomita M."/>
            <person name="Arakawa K."/>
        </authorList>
    </citation>
    <scope>NUCLEOTIDE SEQUENCE [LARGE SCALE GENOMIC DNA]</scope>
</reference>
<gene>
    <name evidence="2" type="ORF">AVEN_155449_1</name>
</gene>
<dbReference type="EMBL" id="BGPR01009063">
    <property type="protein sequence ID" value="GBN37731.1"/>
    <property type="molecule type" value="Genomic_DNA"/>
</dbReference>
<protein>
    <recommendedName>
        <fullName evidence="1">RNase H type-1 domain-containing protein</fullName>
    </recommendedName>
</protein>
<dbReference type="CDD" id="cd09276">
    <property type="entry name" value="Rnase_HI_RT_non_LTR"/>
    <property type="match status" value="1"/>
</dbReference>
<evidence type="ECO:0000259" key="1">
    <source>
        <dbReference type="PROSITE" id="PS50879"/>
    </source>
</evidence>
<organism evidence="2 3">
    <name type="scientific">Araneus ventricosus</name>
    <name type="common">Orbweaver spider</name>
    <name type="synonym">Epeira ventricosa</name>
    <dbReference type="NCBI Taxonomy" id="182803"/>
    <lineage>
        <taxon>Eukaryota</taxon>
        <taxon>Metazoa</taxon>
        <taxon>Ecdysozoa</taxon>
        <taxon>Arthropoda</taxon>
        <taxon>Chelicerata</taxon>
        <taxon>Arachnida</taxon>
        <taxon>Araneae</taxon>
        <taxon>Araneomorphae</taxon>
        <taxon>Entelegynae</taxon>
        <taxon>Araneoidea</taxon>
        <taxon>Araneidae</taxon>
        <taxon>Araneus</taxon>
    </lineage>
</organism>
<feature type="domain" description="RNase H type-1" evidence="1">
    <location>
        <begin position="102"/>
        <end position="218"/>
    </location>
</feature>
<dbReference type="PROSITE" id="PS50879">
    <property type="entry name" value="RNASE_H_1"/>
    <property type="match status" value="1"/>
</dbReference>
<dbReference type="OrthoDB" id="6437652at2759"/>
<dbReference type="AlphaFoldDB" id="A0A4Y2NEI1"/>